<dbReference type="EMBL" id="FJUY01000008">
    <property type="protein sequence ID" value="CZT20054.1"/>
    <property type="molecule type" value="Genomic_DNA"/>
</dbReference>
<dbReference type="AlphaFoldDB" id="A0A2D3VBG9"/>
<reference evidence="3 4" key="1">
    <citation type="submission" date="2016-03" db="EMBL/GenBank/DDBJ databases">
        <authorList>
            <person name="Ploux O."/>
        </authorList>
    </citation>
    <scope>NUCLEOTIDE SEQUENCE [LARGE SCALE GENOMIC DNA]</scope>
    <source>
        <strain evidence="3 4">URUG2</strain>
    </source>
</reference>
<name>A0A2D3VBG9_9PEZI</name>
<feature type="domain" description="C2H2-type" evidence="2">
    <location>
        <begin position="219"/>
        <end position="240"/>
    </location>
</feature>
<accession>A0A2D3VBG9</accession>
<evidence type="ECO:0000313" key="4">
    <source>
        <dbReference type="Proteomes" id="UP000225277"/>
    </source>
</evidence>
<protein>
    <recommendedName>
        <fullName evidence="2">C2H2-type domain-containing protein</fullName>
    </recommendedName>
</protein>
<evidence type="ECO:0000256" key="1">
    <source>
        <dbReference type="SAM" id="MobiDB-lite"/>
    </source>
</evidence>
<feature type="region of interest" description="Disordered" evidence="1">
    <location>
        <begin position="236"/>
        <end position="261"/>
    </location>
</feature>
<dbReference type="Proteomes" id="UP000225277">
    <property type="component" value="Unassembled WGS sequence"/>
</dbReference>
<organism evidence="3 4">
    <name type="scientific">Ramularia collo-cygni</name>
    <dbReference type="NCBI Taxonomy" id="112498"/>
    <lineage>
        <taxon>Eukaryota</taxon>
        <taxon>Fungi</taxon>
        <taxon>Dikarya</taxon>
        <taxon>Ascomycota</taxon>
        <taxon>Pezizomycotina</taxon>
        <taxon>Dothideomycetes</taxon>
        <taxon>Dothideomycetidae</taxon>
        <taxon>Mycosphaerellales</taxon>
        <taxon>Mycosphaerellaceae</taxon>
        <taxon>Ramularia</taxon>
    </lineage>
</organism>
<dbReference type="InterPro" id="IPR013087">
    <property type="entry name" value="Znf_C2H2_type"/>
</dbReference>
<dbReference type="GeneID" id="35601058"/>
<proteinExistence type="predicted"/>
<sequence length="261" mass="29446">MDSTIGRIIAGQMRWFAEYTTRVAMGAIIEGICILLMRAYGPIPAADAEWIEEAARAEARRLVAEEHPQDIATMHGVLRAMSERIVALEAQGLQREQVVPQQEDPMDTGAAQTSADLPTIPSRVEPTNEYRPAHGSSSPLSQPADGIEALDSDVERELRYKEARVMYVESKRDRKRAQIEKKFAKADRRRLERKANKRKHRLIEGNNASCEGSDEKLVCQMCNRKFLSGNKVHQHIREDHEIGGDGLRKNDSRSRTSSTRE</sequence>
<dbReference type="RefSeq" id="XP_023626943.1">
    <property type="nucleotide sequence ID" value="XM_023771175.1"/>
</dbReference>
<feature type="region of interest" description="Disordered" evidence="1">
    <location>
        <begin position="96"/>
        <end position="146"/>
    </location>
</feature>
<keyword evidence="4" id="KW-1185">Reference proteome</keyword>
<evidence type="ECO:0000313" key="3">
    <source>
        <dbReference type="EMBL" id="CZT20054.1"/>
    </source>
</evidence>
<dbReference type="PROSITE" id="PS00028">
    <property type="entry name" value="ZINC_FINGER_C2H2_1"/>
    <property type="match status" value="1"/>
</dbReference>
<gene>
    <name evidence="3" type="ORF">RCC_05911</name>
</gene>
<evidence type="ECO:0000259" key="2">
    <source>
        <dbReference type="PROSITE" id="PS00028"/>
    </source>
</evidence>